<reference evidence="3" key="1">
    <citation type="journal article" date="2017" name="Mycologia">
        <title>Fusarium algeriense, sp. nov., a novel toxigenic crown rot pathogen of durum wheat from Algeria is nested in the Fusarium burgessii species complex.</title>
        <authorList>
            <person name="Laraba I."/>
            <person name="Keddad A."/>
            <person name="Boureghda H."/>
            <person name="Abdallah N."/>
            <person name="Vaughan M.M."/>
            <person name="Proctor R.H."/>
            <person name="Busman M."/>
            <person name="O'Donnell K."/>
        </authorList>
    </citation>
    <scope>NUCLEOTIDE SEQUENCE</scope>
    <source>
        <strain evidence="3">NRRL 25174</strain>
    </source>
</reference>
<dbReference type="Proteomes" id="UP000730481">
    <property type="component" value="Unassembled WGS sequence"/>
</dbReference>
<feature type="compositionally biased region" description="Basic and acidic residues" evidence="2">
    <location>
        <begin position="32"/>
        <end position="42"/>
    </location>
</feature>
<evidence type="ECO:0000256" key="2">
    <source>
        <dbReference type="SAM" id="MobiDB-lite"/>
    </source>
</evidence>
<protein>
    <submittedName>
        <fullName evidence="3">Uncharacterized protein</fullName>
    </submittedName>
</protein>
<proteinExistence type="predicted"/>
<organism evidence="3 4">
    <name type="scientific">Fusarium beomiforme</name>
    <dbReference type="NCBI Taxonomy" id="44412"/>
    <lineage>
        <taxon>Eukaryota</taxon>
        <taxon>Fungi</taxon>
        <taxon>Dikarya</taxon>
        <taxon>Ascomycota</taxon>
        <taxon>Pezizomycotina</taxon>
        <taxon>Sordariomycetes</taxon>
        <taxon>Hypocreomycetidae</taxon>
        <taxon>Hypocreales</taxon>
        <taxon>Nectriaceae</taxon>
        <taxon>Fusarium</taxon>
        <taxon>Fusarium burgessii species complex</taxon>
    </lineage>
</organism>
<feature type="region of interest" description="Disordered" evidence="2">
    <location>
        <begin position="1"/>
        <end position="94"/>
    </location>
</feature>
<feature type="compositionally biased region" description="Polar residues" evidence="2">
    <location>
        <begin position="55"/>
        <end position="77"/>
    </location>
</feature>
<evidence type="ECO:0000313" key="3">
    <source>
        <dbReference type="EMBL" id="KAF4336189.1"/>
    </source>
</evidence>
<evidence type="ECO:0000256" key="1">
    <source>
        <dbReference type="SAM" id="Coils"/>
    </source>
</evidence>
<dbReference type="AlphaFoldDB" id="A0A9P5ACH5"/>
<sequence length="493" mass="55560">MEYTAPERRERPSRAAAPKCFNDPESDSDEPIVPRHRSEFSTRARVIHVKHDNADSGSDQANKSSPLATINQGTSLNKRAFTKDDDDTASPSKKTRKIVLKTKKCTAPSNNATIPQPITPALSQIEVSPSGNMPEIQMIHDGLSFIQKLLSSTISMAEALAELDAAKRKIASLESQLLEDSVPQDNKSKLKECKRELANSLNNEQRLRNDNVELTRKLKELQAFNMELRVDVATLLNERDPHLNDAFKITDDEVEQLWGSIRYNIFNFVCQVVTVKPYRLSPPRGTNHSEVEALKAMQRKYPEEAKFYFQQYIWKRLVHYIFQGEAATFGGPTGQAFHKFCLDISEIDCQTMEEMSRVKAHTAKFLSESSDAGNTEEINRVTRMMYNELYIFMDPAKQGSAEEWLGKIVDKAVNLNNGFLKSRAFFVTNWIGEDDFELQGVDVRGRTGKRGGEPVLGVKISPRLGKIGNGDGEFFNSINAMVLCKPIVTLNYE</sequence>
<keyword evidence="1" id="KW-0175">Coiled coil</keyword>
<feature type="compositionally biased region" description="Basic and acidic residues" evidence="2">
    <location>
        <begin position="1"/>
        <end position="13"/>
    </location>
</feature>
<evidence type="ECO:0000313" key="4">
    <source>
        <dbReference type="Proteomes" id="UP000730481"/>
    </source>
</evidence>
<dbReference type="EMBL" id="PVQB02000513">
    <property type="protein sequence ID" value="KAF4336189.1"/>
    <property type="molecule type" value="Genomic_DNA"/>
</dbReference>
<keyword evidence="4" id="KW-1185">Reference proteome</keyword>
<name>A0A9P5ACH5_9HYPO</name>
<comment type="caution">
    <text evidence="3">The sequence shown here is derived from an EMBL/GenBank/DDBJ whole genome shotgun (WGS) entry which is preliminary data.</text>
</comment>
<accession>A0A9P5ACH5</accession>
<dbReference type="OrthoDB" id="442176at2759"/>
<feature type="coiled-coil region" evidence="1">
    <location>
        <begin position="156"/>
        <end position="224"/>
    </location>
</feature>
<reference evidence="3" key="2">
    <citation type="submission" date="2020-02" db="EMBL/GenBank/DDBJ databases">
        <title>Identification and distribution of gene clusters putatively required for synthesis of sphingolipid metabolism inhibitors in phylogenetically diverse species of the filamentous fungus Fusarium.</title>
        <authorList>
            <person name="Kim H.-S."/>
            <person name="Busman M."/>
            <person name="Brown D.W."/>
            <person name="Divon H."/>
            <person name="Uhlig S."/>
            <person name="Proctor R.H."/>
        </authorList>
    </citation>
    <scope>NUCLEOTIDE SEQUENCE</scope>
    <source>
        <strain evidence="3">NRRL 25174</strain>
    </source>
</reference>
<gene>
    <name evidence="3" type="ORF">FBEOM_9951</name>
</gene>